<proteinExistence type="predicted"/>
<protein>
    <submittedName>
        <fullName evidence="2">Uncharacterized protein</fullName>
    </submittedName>
</protein>
<dbReference type="AlphaFoldDB" id="A0A0A9C8T8"/>
<dbReference type="EMBL" id="GBRH01225201">
    <property type="protein sequence ID" value="JAD72694.1"/>
    <property type="molecule type" value="Transcribed_RNA"/>
</dbReference>
<reference evidence="2" key="2">
    <citation type="journal article" date="2015" name="Data Brief">
        <title>Shoot transcriptome of the giant reed, Arundo donax.</title>
        <authorList>
            <person name="Barrero R.A."/>
            <person name="Guerrero F.D."/>
            <person name="Moolhuijzen P."/>
            <person name="Goolsby J.A."/>
            <person name="Tidwell J."/>
            <person name="Bellgard S.E."/>
            <person name="Bellgard M.I."/>
        </authorList>
    </citation>
    <scope>NUCLEOTIDE SEQUENCE</scope>
    <source>
        <tissue evidence="2">Shoot tissue taken approximately 20 cm above the soil surface</tissue>
    </source>
</reference>
<feature type="compositionally biased region" description="Basic residues" evidence="1">
    <location>
        <begin position="22"/>
        <end position="37"/>
    </location>
</feature>
<feature type="region of interest" description="Disordered" evidence="1">
    <location>
        <begin position="1"/>
        <end position="66"/>
    </location>
</feature>
<sequence length="66" mass="8134">MLRHHHDLRGQRLHRRQEAPQLRRRPVRSRQYRGLRRERREDRRVGAQLEPRVQLPLQQLAEASRA</sequence>
<organism evidence="2">
    <name type="scientific">Arundo donax</name>
    <name type="common">Giant reed</name>
    <name type="synonym">Donax arundinaceus</name>
    <dbReference type="NCBI Taxonomy" id="35708"/>
    <lineage>
        <taxon>Eukaryota</taxon>
        <taxon>Viridiplantae</taxon>
        <taxon>Streptophyta</taxon>
        <taxon>Embryophyta</taxon>
        <taxon>Tracheophyta</taxon>
        <taxon>Spermatophyta</taxon>
        <taxon>Magnoliopsida</taxon>
        <taxon>Liliopsida</taxon>
        <taxon>Poales</taxon>
        <taxon>Poaceae</taxon>
        <taxon>PACMAD clade</taxon>
        <taxon>Arundinoideae</taxon>
        <taxon>Arundineae</taxon>
        <taxon>Arundo</taxon>
    </lineage>
</organism>
<evidence type="ECO:0000313" key="2">
    <source>
        <dbReference type="EMBL" id="JAD72694.1"/>
    </source>
</evidence>
<evidence type="ECO:0000256" key="1">
    <source>
        <dbReference type="SAM" id="MobiDB-lite"/>
    </source>
</evidence>
<reference evidence="2" key="1">
    <citation type="submission" date="2014-09" db="EMBL/GenBank/DDBJ databases">
        <authorList>
            <person name="Magalhaes I.L.F."/>
            <person name="Oliveira U."/>
            <person name="Santos F.R."/>
            <person name="Vidigal T.H.D.A."/>
            <person name="Brescovit A.D."/>
            <person name="Santos A.J."/>
        </authorList>
    </citation>
    <scope>NUCLEOTIDE SEQUENCE</scope>
    <source>
        <tissue evidence="2">Shoot tissue taken approximately 20 cm above the soil surface</tissue>
    </source>
</reference>
<feature type="compositionally biased region" description="Basic residues" evidence="1">
    <location>
        <begin position="1"/>
        <end position="15"/>
    </location>
</feature>
<accession>A0A0A9C8T8</accession>
<name>A0A0A9C8T8_ARUDO</name>